<dbReference type="InterPro" id="IPR015302">
    <property type="entry name" value="Major_coat_LA-virus"/>
</dbReference>
<reference evidence="2" key="2">
    <citation type="submission" date="2023-05" db="EMBL/GenBank/DDBJ databases">
        <authorList>
            <person name="Seitz J."/>
            <person name="Voegele R.T."/>
            <person name="Link T.I."/>
        </authorList>
    </citation>
    <scope>NUCLEOTIDE SEQUENCE</scope>
    <source>
        <strain evidence="2">Ufvs_10</strain>
    </source>
</reference>
<evidence type="ECO:0000313" key="2">
    <source>
        <dbReference type="EMBL" id="WMV64395.1"/>
    </source>
</evidence>
<name>A0AA51YE68_9VIRU</name>
<dbReference type="EMBL" id="OQ995233">
    <property type="protein sequence ID" value="WMV64395.1"/>
    <property type="molecule type" value="Genomic_RNA"/>
</dbReference>
<accession>A0AA51YE68</accession>
<dbReference type="SUPFAM" id="SSF82856">
    <property type="entry name" value="L-A virus major coat protein"/>
    <property type="match status" value="1"/>
</dbReference>
<reference evidence="2" key="1">
    <citation type="journal article" date="2023" name="Viruses">
        <title>Mycoviruses in the Rust Fungus Uromyces fabae.</title>
        <authorList>
            <person name="Seitz J.M."/>
            <person name="Voegele R.T."/>
            <person name="Link T.I."/>
        </authorList>
    </citation>
    <scope>NUCLEOTIDE SEQUENCE</scope>
    <source>
        <strain evidence="2">Ufvs_10</strain>
    </source>
</reference>
<evidence type="ECO:0000259" key="1">
    <source>
        <dbReference type="Pfam" id="PF09220"/>
    </source>
</evidence>
<dbReference type="Gene3D" id="3.90.1840.10">
    <property type="entry name" value="Major capsid protein"/>
    <property type="match status" value="1"/>
</dbReference>
<organism evidence="2">
    <name type="scientific">Uromyces fabae virus</name>
    <dbReference type="NCBI Taxonomy" id="3069272"/>
    <lineage>
        <taxon>Viruses</taxon>
        <taxon>Riboviria</taxon>
    </lineage>
</organism>
<proteinExistence type="predicted"/>
<dbReference type="InterPro" id="IPR036332">
    <property type="entry name" value="Major_coat_LA-virus_sf"/>
</dbReference>
<feature type="domain" description="Major coat protein L-A virus" evidence="1">
    <location>
        <begin position="24"/>
        <end position="432"/>
    </location>
</feature>
<protein>
    <submittedName>
        <fullName evidence="2">Capsid protein</fullName>
    </submittedName>
</protein>
<dbReference type="Pfam" id="PF09220">
    <property type="entry name" value="LA-virus_coat"/>
    <property type="match status" value="1"/>
</dbReference>
<sequence length="686" mass="77174">MDTLLSKIFPTLAAPGMEVKNKDGCYNTLIKGDMQVKVDGFPSSRAMTMAQTMTWLGKTTGVLTGGPSDLDGLNKLFLTPEATVNMEAIASHLKSHGGLQNNILSTHIATMERWNWQDNQVSLLVNMLRYSLLKKLEEANTGDGINGHLPRYDDGHVTLDRDQYFSDRYPREVQTLGWPCGHMDEDIPNFYHGNDYIPQSHGDYIDISPLSDKESRFVLLMLGRWRRTTRYMLDFDLPKLVDGVAYRRSNAVGGLVEFIGEDADREPPPTLLSSGESWRTLMAYVAHNGLYGAMSVAISVVTSAMCQFVPATAEGHVWLDETLTISLPRFQAIRGRYLFLNEGEKAFVSHRAISEWRMLNAKQERLFLLGNIMCQAYQTGLAVRALRYNVEENPTDLFATEATFLHPQYYLSAAAAEALRHPVPLSGMSGVGFAHTHRMDQVTTGRRVYVTAANEQARNEYQLAFDHDREYITVSKTPFAGVPTLLLPLNPFKDVSPFTLRGSIDATKLQRNRLGWKATPYQLWHWAWASRLCGYDLTIRTPMALENATRPYAPNESSWTWPLMVKDDYLGETITITGMEPRQHRFISLPPLHAQYFCGKVEFNFAVMLQAVSLPKREAMSMICEYGSTGGLTAASHVRIVVPEHLRQLRGFIDRREADFQFVERVQAGVIPPEVNMNDVIAAGDG</sequence>